<keyword evidence="1" id="KW-0732">Signal</keyword>
<organism evidence="2 3">
    <name type="scientific">Gordonia liuliyuniae</name>
    <dbReference type="NCBI Taxonomy" id="2911517"/>
    <lineage>
        <taxon>Bacteria</taxon>
        <taxon>Bacillati</taxon>
        <taxon>Actinomycetota</taxon>
        <taxon>Actinomycetes</taxon>
        <taxon>Mycobacteriales</taxon>
        <taxon>Gordoniaceae</taxon>
        <taxon>Gordonia</taxon>
    </lineage>
</organism>
<keyword evidence="3" id="KW-1185">Reference proteome</keyword>
<accession>A0ABS9INT6</accession>
<reference evidence="2 3" key="1">
    <citation type="submission" date="2022-01" db="EMBL/GenBank/DDBJ databases">
        <authorList>
            <person name="Huang Y."/>
        </authorList>
    </citation>
    <scope>NUCLEOTIDE SEQUENCE [LARGE SCALE GENOMIC DNA]</scope>
    <source>
        <strain evidence="2 3">HY366</strain>
    </source>
</reference>
<gene>
    <name evidence="2" type="ORF">L5G33_01890</name>
</gene>
<proteinExistence type="predicted"/>
<sequence length="249" mass="25319">MSARLRRVLGAVVASVGLVGFAAGCGVDGTPVVAGGVNQGGSSTGAASSTADPTRVHELVLDAAGFPAGYTAQVVPSDQMQQMMDMVLASTKSADVSPSHCMQLSAIPSSVNVNDIGLVIATKGGVSSLAESVIVTASSIDEYRAQVSGDCEHLTMDMTVEGQSVKATAEQKVVAGPTTRADDTLVVEMTTVSRVGSQSITQRVIVGYAEVAGYTLSVQASSMDPSGTPDRAGFDDVFTKAIDKAVDEA</sequence>
<dbReference type="EMBL" id="JAKKOR010000001">
    <property type="protein sequence ID" value="MCF8587217.1"/>
    <property type="molecule type" value="Genomic_DNA"/>
</dbReference>
<name>A0ABS9INT6_9ACTN</name>
<evidence type="ECO:0000313" key="2">
    <source>
        <dbReference type="EMBL" id="MCF8587217.1"/>
    </source>
</evidence>
<protein>
    <recommendedName>
        <fullName evidence="4">PknH-like extracellular domain-containing protein</fullName>
    </recommendedName>
</protein>
<dbReference type="RefSeq" id="WP_236996438.1">
    <property type="nucleotide sequence ID" value="NZ_JAKKOR010000001.1"/>
</dbReference>
<evidence type="ECO:0000313" key="3">
    <source>
        <dbReference type="Proteomes" id="UP001200110"/>
    </source>
</evidence>
<feature type="chain" id="PRO_5045445418" description="PknH-like extracellular domain-containing protein" evidence="1">
    <location>
        <begin position="23"/>
        <end position="249"/>
    </location>
</feature>
<comment type="caution">
    <text evidence="2">The sequence shown here is derived from an EMBL/GenBank/DDBJ whole genome shotgun (WGS) entry which is preliminary data.</text>
</comment>
<dbReference type="PROSITE" id="PS51257">
    <property type="entry name" value="PROKAR_LIPOPROTEIN"/>
    <property type="match status" value="1"/>
</dbReference>
<evidence type="ECO:0008006" key="4">
    <source>
        <dbReference type="Google" id="ProtNLM"/>
    </source>
</evidence>
<evidence type="ECO:0000256" key="1">
    <source>
        <dbReference type="SAM" id="SignalP"/>
    </source>
</evidence>
<dbReference type="Proteomes" id="UP001200110">
    <property type="component" value="Unassembled WGS sequence"/>
</dbReference>
<feature type="signal peptide" evidence="1">
    <location>
        <begin position="1"/>
        <end position="22"/>
    </location>
</feature>